<sequence>MGFHDIISMLFLGLLLIPIGLFVITLLNLTIEDVRRHKAMEVEGAPMEIQHGHEASARALRLVK</sequence>
<evidence type="ECO:0000313" key="2">
    <source>
        <dbReference type="EMBL" id="KAB3531803.1"/>
    </source>
</evidence>
<accession>A0A833HQD9</accession>
<organism evidence="2 3">
    <name type="scientific">Alkaliphilus serpentinus</name>
    <dbReference type="NCBI Taxonomy" id="1482731"/>
    <lineage>
        <taxon>Bacteria</taxon>
        <taxon>Bacillati</taxon>
        <taxon>Bacillota</taxon>
        <taxon>Clostridia</taxon>
        <taxon>Peptostreptococcales</taxon>
        <taxon>Natronincolaceae</taxon>
        <taxon>Alkaliphilus</taxon>
    </lineage>
</organism>
<dbReference type="AlphaFoldDB" id="A0A833HQD9"/>
<keyword evidence="1" id="KW-1133">Transmembrane helix</keyword>
<evidence type="ECO:0000256" key="1">
    <source>
        <dbReference type="SAM" id="Phobius"/>
    </source>
</evidence>
<dbReference type="RefSeq" id="WP_151864983.1">
    <property type="nucleotide sequence ID" value="NZ_WBZB01000012.1"/>
</dbReference>
<protein>
    <submittedName>
        <fullName evidence="2">Uncharacterized protein</fullName>
    </submittedName>
</protein>
<feature type="transmembrane region" description="Helical" evidence="1">
    <location>
        <begin position="6"/>
        <end position="31"/>
    </location>
</feature>
<comment type="caution">
    <text evidence="2">The sequence shown here is derived from an EMBL/GenBank/DDBJ whole genome shotgun (WGS) entry which is preliminary data.</text>
</comment>
<keyword evidence="3" id="KW-1185">Reference proteome</keyword>
<evidence type="ECO:0000313" key="3">
    <source>
        <dbReference type="Proteomes" id="UP000465601"/>
    </source>
</evidence>
<name>A0A833HQD9_9FIRM</name>
<keyword evidence="1" id="KW-0472">Membrane</keyword>
<gene>
    <name evidence="2" type="ORF">F8153_03540</name>
</gene>
<dbReference type="EMBL" id="WBZB01000012">
    <property type="protein sequence ID" value="KAB3531803.1"/>
    <property type="molecule type" value="Genomic_DNA"/>
</dbReference>
<dbReference type="Proteomes" id="UP000465601">
    <property type="component" value="Unassembled WGS sequence"/>
</dbReference>
<reference evidence="2 3" key="1">
    <citation type="submission" date="2019-10" db="EMBL/GenBank/DDBJ databases">
        <title>Alkaliphilus serpentinus sp. nov. and Alkaliphilus pronyensis sp. nov., two novel anaerobic alkaliphilic species isolated from the serpentinized-hosted hydrothermal field of the Prony Bay (New Caledonia).</title>
        <authorList>
            <person name="Postec A."/>
        </authorList>
    </citation>
    <scope>NUCLEOTIDE SEQUENCE [LARGE SCALE GENOMIC DNA]</scope>
    <source>
        <strain evidence="2 3">LacT</strain>
    </source>
</reference>
<proteinExistence type="predicted"/>
<keyword evidence="1" id="KW-0812">Transmembrane</keyword>